<proteinExistence type="predicted"/>
<evidence type="ECO:0000259" key="4">
    <source>
        <dbReference type="PROSITE" id="PS51077"/>
    </source>
</evidence>
<keyword evidence="2" id="KW-0238">DNA-binding</keyword>
<dbReference type="SMART" id="SM00346">
    <property type="entry name" value="HTH_ICLR"/>
    <property type="match status" value="1"/>
</dbReference>
<feature type="domain" description="HTH iclR-type" evidence="4">
    <location>
        <begin position="8"/>
        <end position="71"/>
    </location>
</feature>
<dbReference type="InterPro" id="IPR050707">
    <property type="entry name" value="HTH_MetabolicPath_Reg"/>
</dbReference>
<evidence type="ECO:0000313" key="7">
    <source>
        <dbReference type="Proteomes" id="UP000295217"/>
    </source>
</evidence>
<evidence type="ECO:0000256" key="1">
    <source>
        <dbReference type="ARBA" id="ARBA00023015"/>
    </source>
</evidence>
<dbReference type="GO" id="GO:0045892">
    <property type="term" value="P:negative regulation of DNA-templated transcription"/>
    <property type="evidence" value="ECO:0007669"/>
    <property type="project" value="TreeGrafter"/>
</dbReference>
<dbReference type="InterPro" id="IPR036390">
    <property type="entry name" value="WH_DNA-bd_sf"/>
</dbReference>
<dbReference type="GO" id="GO:0003677">
    <property type="term" value="F:DNA binding"/>
    <property type="evidence" value="ECO:0007669"/>
    <property type="project" value="UniProtKB-KW"/>
</dbReference>
<dbReference type="Pfam" id="PF01614">
    <property type="entry name" value="IclR_C"/>
    <property type="match status" value="1"/>
</dbReference>
<dbReference type="RefSeq" id="WP_132102261.1">
    <property type="nucleotide sequence ID" value="NZ_SMLB01000005.1"/>
</dbReference>
<organism evidence="6 7">
    <name type="scientific">Jiangella aurantiaca</name>
    <dbReference type="NCBI Taxonomy" id="2530373"/>
    <lineage>
        <taxon>Bacteria</taxon>
        <taxon>Bacillati</taxon>
        <taxon>Actinomycetota</taxon>
        <taxon>Actinomycetes</taxon>
        <taxon>Jiangellales</taxon>
        <taxon>Jiangellaceae</taxon>
        <taxon>Jiangella</taxon>
    </lineage>
</organism>
<evidence type="ECO:0000256" key="2">
    <source>
        <dbReference type="ARBA" id="ARBA00023125"/>
    </source>
</evidence>
<evidence type="ECO:0000259" key="5">
    <source>
        <dbReference type="PROSITE" id="PS51078"/>
    </source>
</evidence>
<dbReference type="PANTHER" id="PTHR30136">
    <property type="entry name" value="HELIX-TURN-HELIX TRANSCRIPTIONAL REGULATOR, ICLR FAMILY"/>
    <property type="match status" value="1"/>
</dbReference>
<dbReference type="EMBL" id="SMLB01000005">
    <property type="protein sequence ID" value="TDD71732.1"/>
    <property type="molecule type" value="Genomic_DNA"/>
</dbReference>
<keyword evidence="3" id="KW-0804">Transcription</keyword>
<keyword evidence="1" id="KW-0805">Transcription regulation</keyword>
<dbReference type="OrthoDB" id="60629at2"/>
<protein>
    <submittedName>
        <fullName evidence="6">IclR family transcriptional regulator</fullName>
    </submittedName>
</protein>
<evidence type="ECO:0000256" key="3">
    <source>
        <dbReference type="ARBA" id="ARBA00023163"/>
    </source>
</evidence>
<accession>A0A4R5AN96</accession>
<dbReference type="Gene3D" id="1.10.10.10">
    <property type="entry name" value="Winged helix-like DNA-binding domain superfamily/Winged helix DNA-binding domain"/>
    <property type="match status" value="1"/>
</dbReference>
<evidence type="ECO:0000313" key="6">
    <source>
        <dbReference type="EMBL" id="TDD71732.1"/>
    </source>
</evidence>
<keyword evidence="7" id="KW-1185">Reference proteome</keyword>
<dbReference type="PROSITE" id="PS51078">
    <property type="entry name" value="ICLR_ED"/>
    <property type="match status" value="1"/>
</dbReference>
<dbReference type="SUPFAM" id="SSF55781">
    <property type="entry name" value="GAF domain-like"/>
    <property type="match status" value="1"/>
</dbReference>
<dbReference type="SUPFAM" id="SSF46785">
    <property type="entry name" value="Winged helix' DNA-binding domain"/>
    <property type="match status" value="1"/>
</dbReference>
<dbReference type="InterPro" id="IPR005471">
    <property type="entry name" value="Tscrpt_reg_IclR_N"/>
</dbReference>
<dbReference type="PROSITE" id="PS51077">
    <property type="entry name" value="HTH_ICLR"/>
    <property type="match status" value="1"/>
</dbReference>
<dbReference type="Proteomes" id="UP000295217">
    <property type="component" value="Unassembled WGS sequence"/>
</dbReference>
<name>A0A4R5AN96_9ACTN</name>
<feature type="domain" description="IclR-ED" evidence="5">
    <location>
        <begin position="72"/>
        <end position="255"/>
    </location>
</feature>
<comment type="caution">
    <text evidence="6">The sequence shown here is derived from an EMBL/GenBank/DDBJ whole genome shotgun (WGS) entry which is preliminary data.</text>
</comment>
<dbReference type="InterPro" id="IPR029016">
    <property type="entry name" value="GAF-like_dom_sf"/>
</dbReference>
<dbReference type="PANTHER" id="PTHR30136:SF2">
    <property type="entry name" value="TRANSCRIPTIONAL REGULATOR ICLR"/>
    <property type="match status" value="1"/>
</dbReference>
<gene>
    <name evidence="6" type="ORF">E1262_05705</name>
</gene>
<dbReference type="Pfam" id="PF09339">
    <property type="entry name" value="HTH_IclR"/>
    <property type="match status" value="1"/>
</dbReference>
<dbReference type="InterPro" id="IPR036388">
    <property type="entry name" value="WH-like_DNA-bd_sf"/>
</dbReference>
<dbReference type="AlphaFoldDB" id="A0A4R5AN96"/>
<dbReference type="GO" id="GO:0003700">
    <property type="term" value="F:DNA-binding transcription factor activity"/>
    <property type="evidence" value="ECO:0007669"/>
    <property type="project" value="TreeGrafter"/>
</dbReference>
<dbReference type="Gene3D" id="3.30.450.40">
    <property type="match status" value="1"/>
</dbReference>
<reference evidence="6 7" key="1">
    <citation type="submission" date="2019-02" db="EMBL/GenBank/DDBJ databases">
        <title>Draft genome sequences of novel Actinobacteria.</title>
        <authorList>
            <person name="Sahin N."/>
            <person name="Ay H."/>
            <person name="Saygin H."/>
        </authorList>
    </citation>
    <scope>NUCLEOTIDE SEQUENCE [LARGE SCALE GENOMIC DNA]</scope>
    <source>
        <strain evidence="6 7">8K307</strain>
    </source>
</reference>
<dbReference type="InterPro" id="IPR014757">
    <property type="entry name" value="Tscrpt_reg_IclR_C"/>
</dbReference>
<sequence length="262" mass="27916">MAGPGREVPAVARALDLLGLFLDGQGPRSVPEMTAALGLPRSTTYELVQTLVARNCLRPTDPTGRRFGLGLRLFELGSAYAEGIDVTEQGQQVADDVVRQCDETVHIAVLDGTEVIYLVKVDSPQTVRMVSAVGKRLPAHCTAVGKAMLAGLSDSEVAARYADPFEWVRMTPHTIIGLDALLAELARIRRRGLAYDNCESNLDVRCVAAAVRDATGAVVAGLSISVPVHRSEPLESALGKYAAAAAEELSRRLGHRGAVGRH</sequence>